<feature type="transmembrane region" description="Helical" evidence="7">
    <location>
        <begin position="357"/>
        <end position="377"/>
    </location>
</feature>
<evidence type="ECO:0000256" key="4">
    <source>
        <dbReference type="ARBA" id="ARBA00022989"/>
    </source>
</evidence>
<organism evidence="9 10">
    <name type="scientific">Streptomyces actuosus</name>
    <dbReference type="NCBI Taxonomy" id="1885"/>
    <lineage>
        <taxon>Bacteria</taxon>
        <taxon>Bacillati</taxon>
        <taxon>Actinomycetota</taxon>
        <taxon>Actinomycetes</taxon>
        <taxon>Kitasatosporales</taxon>
        <taxon>Streptomycetaceae</taxon>
        <taxon>Streptomyces</taxon>
    </lineage>
</organism>
<keyword evidence="6" id="KW-0046">Antibiotic resistance</keyword>
<keyword evidence="3 7" id="KW-0812">Transmembrane</keyword>
<keyword evidence="10" id="KW-1185">Reference proteome</keyword>
<dbReference type="PRINTS" id="PR01036">
    <property type="entry name" value="TCRTETB"/>
</dbReference>
<dbReference type="PANTHER" id="PTHR42718">
    <property type="entry name" value="MAJOR FACILITATOR SUPERFAMILY MULTIDRUG TRANSPORTER MFSC"/>
    <property type="match status" value="1"/>
</dbReference>
<keyword evidence="4 7" id="KW-1133">Transmembrane helix</keyword>
<comment type="caution">
    <text evidence="9">The sequence shown here is derived from an EMBL/GenBank/DDBJ whole genome shotgun (WGS) entry which is preliminary data.</text>
</comment>
<evidence type="ECO:0000256" key="1">
    <source>
        <dbReference type="ARBA" id="ARBA00004651"/>
    </source>
</evidence>
<keyword evidence="5 7" id="KW-0472">Membrane</keyword>
<proteinExistence type="predicted"/>
<dbReference type="Gene3D" id="1.20.1250.20">
    <property type="entry name" value="MFS general substrate transporter like domains"/>
    <property type="match status" value="1"/>
</dbReference>
<evidence type="ECO:0000259" key="8">
    <source>
        <dbReference type="PROSITE" id="PS50850"/>
    </source>
</evidence>
<feature type="transmembrane region" description="Helical" evidence="7">
    <location>
        <begin position="161"/>
        <end position="183"/>
    </location>
</feature>
<feature type="transmembrane region" description="Helical" evidence="7">
    <location>
        <begin position="303"/>
        <end position="321"/>
    </location>
</feature>
<name>A0ABS2VKL9_STRAS</name>
<evidence type="ECO:0000256" key="2">
    <source>
        <dbReference type="ARBA" id="ARBA00022448"/>
    </source>
</evidence>
<gene>
    <name evidence="9" type="ORF">JS756_05720</name>
</gene>
<dbReference type="Proteomes" id="UP000788262">
    <property type="component" value="Unassembled WGS sequence"/>
</dbReference>
<evidence type="ECO:0000313" key="9">
    <source>
        <dbReference type="EMBL" id="MBN0043609.1"/>
    </source>
</evidence>
<sequence length="479" mass="49145">MSRLRILGILVAVILPAFMTALDGTVVNVALPQIQTELALDEAGLKWVAAVYPLTHSSFLLFGGHLADSKGRRLTLSLGVAVFALSSILCSVSTRAPMLITGRGLQGVGAALILPAALAVLSHDLPPRSRNAGFTALTVALATALAGGPVLSGVITEHWGWNWLFVINAPIGLVSFLACAAFVPRPPSRPAMRESGVPAAPLSAIFLACIAIGGFAYCLIEGPQYGFVDSRVLLVAAASLVSLIALAVRSSLHGRGVFSTLFARRAFTCGLLTQLLWGLGVSGVYFFTALFLQNYLRLSPTSAGLMFTPVAASLLATAPFVAKLARLLGDAKVAAAGMFLVALGLLLVSLGSRRGGLVGLLPGLVAIGVGSGLAVPLTTRALESAPDRLSGVAAGLFSATREASGVFGIAVIGLIVTSVQSSVADRGAGSGHAFLIGYQAGLCTAAALVAIGVPVALWGLRARVRTRQDRRGPAEAEEA</sequence>
<accession>A0ABS2VKL9</accession>
<feature type="transmembrane region" description="Helical" evidence="7">
    <location>
        <begin position="195"/>
        <end position="220"/>
    </location>
</feature>
<feature type="transmembrane region" description="Helical" evidence="7">
    <location>
        <begin position="436"/>
        <end position="460"/>
    </location>
</feature>
<dbReference type="InterPro" id="IPR011701">
    <property type="entry name" value="MFS"/>
</dbReference>
<feature type="transmembrane region" description="Helical" evidence="7">
    <location>
        <begin position="232"/>
        <end position="248"/>
    </location>
</feature>
<reference evidence="9 10" key="1">
    <citation type="submission" date="2021-02" db="EMBL/GenBank/DDBJ databases">
        <title>Whole genome sequencing of Streptomyces actuosus VRA1.</title>
        <authorList>
            <person name="Sen G."/>
            <person name="Sen A."/>
        </authorList>
    </citation>
    <scope>NUCLEOTIDE SEQUENCE [LARGE SCALE GENOMIC DNA]</scope>
    <source>
        <strain evidence="9 10">VRA1</strain>
    </source>
</reference>
<feature type="transmembrane region" description="Helical" evidence="7">
    <location>
        <begin position="74"/>
        <end position="94"/>
    </location>
</feature>
<feature type="transmembrane region" description="Helical" evidence="7">
    <location>
        <begin position="333"/>
        <end position="351"/>
    </location>
</feature>
<comment type="subcellular location">
    <subcellularLocation>
        <location evidence="1">Cell membrane</location>
        <topology evidence="1">Multi-pass membrane protein</topology>
    </subcellularLocation>
</comment>
<dbReference type="InterPro" id="IPR020846">
    <property type="entry name" value="MFS_dom"/>
</dbReference>
<dbReference type="InterPro" id="IPR036259">
    <property type="entry name" value="MFS_trans_sf"/>
</dbReference>
<protein>
    <submittedName>
        <fullName evidence="9">MFS transporter</fullName>
    </submittedName>
</protein>
<feature type="transmembrane region" description="Helical" evidence="7">
    <location>
        <begin position="133"/>
        <end position="155"/>
    </location>
</feature>
<evidence type="ECO:0000256" key="5">
    <source>
        <dbReference type="ARBA" id="ARBA00023136"/>
    </source>
</evidence>
<dbReference type="PROSITE" id="PS50850">
    <property type="entry name" value="MFS"/>
    <property type="match status" value="1"/>
</dbReference>
<evidence type="ECO:0000256" key="3">
    <source>
        <dbReference type="ARBA" id="ARBA00022692"/>
    </source>
</evidence>
<evidence type="ECO:0000256" key="7">
    <source>
        <dbReference type="SAM" id="Phobius"/>
    </source>
</evidence>
<feature type="transmembrane region" description="Helical" evidence="7">
    <location>
        <begin position="269"/>
        <end position="291"/>
    </location>
</feature>
<keyword evidence="2" id="KW-0813">Transport</keyword>
<dbReference type="SUPFAM" id="SSF103473">
    <property type="entry name" value="MFS general substrate transporter"/>
    <property type="match status" value="1"/>
</dbReference>
<dbReference type="Pfam" id="PF07690">
    <property type="entry name" value="MFS_1"/>
    <property type="match status" value="1"/>
</dbReference>
<dbReference type="EMBL" id="JAFFZS010000003">
    <property type="protein sequence ID" value="MBN0043609.1"/>
    <property type="molecule type" value="Genomic_DNA"/>
</dbReference>
<dbReference type="RefSeq" id="WP_205381835.1">
    <property type="nucleotide sequence ID" value="NZ_JAFFZS010000003.1"/>
</dbReference>
<evidence type="ECO:0000313" key="10">
    <source>
        <dbReference type="Proteomes" id="UP000788262"/>
    </source>
</evidence>
<dbReference type="CDD" id="cd17321">
    <property type="entry name" value="MFS_MMR_MDR_like"/>
    <property type="match status" value="1"/>
</dbReference>
<dbReference type="PANTHER" id="PTHR42718:SF9">
    <property type="entry name" value="MAJOR FACILITATOR SUPERFAMILY MULTIDRUG TRANSPORTER MFSC"/>
    <property type="match status" value="1"/>
</dbReference>
<feature type="domain" description="Major facilitator superfamily (MFS) profile" evidence="8">
    <location>
        <begin position="9"/>
        <end position="464"/>
    </location>
</feature>
<evidence type="ECO:0000256" key="6">
    <source>
        <dbReference type="ARBA" id="ARBA00023251"/>
    </source>
</evidence>
<feature type="transmembrane region" description="Helical" evidence="7">
    <location>
        <begin position="100"/>
        <end position="121"/>
    </location>
</feature>
<dbReference type="Gene3D" id="1.20.1720.10">
    <property type="entry name" value="Multidrug resistance protein D"/>
    <property type="match status" value="1"/>
</dbReference>